<accession>A0A9X3EYS6</accession>
<dbReference type="SMART" id="SM00198">
    <property type="entry name" value="SCP"/>
    <property type="match status" value="1"/>
</dbReference>
<dbReference type="InterPro" id="IPR014044">
    <property type="entry name" value="CAP_dom"/>
</dbReference>
<dbReference type="Proteomes" id="UP001150924">
    <property type="component" value="Unassembled WGS sequence"/>
</dbReference>
<evidence type="ECO:0000313" key="3">
    <source>
        <dbReference type="Proteomes" id="UP001150924"/>
    </source>
</evidence>
<dbReference type="InterPro" id="IPR018244">
    <property type="entry name" value="Allrgn_V5/Tpx1_CS"/>
</dbReference>
<dbReference type="PRINTS" id="PR00838">
    <property type="entry name" value="V5ALLERGEN"/>
</dbReference>
<reference evidence="2" key="1">
    <citation type="submission" date="2022-11" db="EMBL/GenBank/DDBJ databases">
        <title>Minimal conservation of predation-associated metabolite biosynthetic gene clusters underscores biosynthetic potential of Myxococcota including descriptions for ten novel species: Archangium lansinium sp. nov., Myxococcus landrumus sp. nov., Nannocystis bai.</title>
        <authorList>
            <person name="Ahearne A."/>
            <person name="Stevens C."/>
            <person name="Phillips K."/>
        </authorList>
    </citation>
    <scope>NUCLEOTIDE SEQUENCE</scope>
    <source>
        <strain evidence="2">Na p29</strain>
    </source>
</reference>
<dbReference type="GO" id="GO:0005576">
    <property type="term" value="C:extracellular region"/>
    <property type="evidence" value="ECO:0007669"/>
    <property type="project" value="InterPro"/>
</dbReference>
<dbReference type="PROSITE" id="PS01009">
    <property type="entry name" value="CRISP_1"/>
    <property type="match status" value="1"/>
</dbReference>
<feature type="domain" description="SCP" evidence="1">
    <location>
        <begin position="25"/>
        <end position="161"/>
    </location>
</feature>
<dbReference type="FunFam" id="3.40.33.10:FF:000004">
    <property type="entry name" value="CAP, cysteine-rich secretory protein, antigen 5"/>
    <property type="match status" value="1"/>
</dbReference>
<gene>
    <name evidence="2" type="ORF">OV079_46140</name>
</gene>
<dbReference type="PANTHER" id="PTHR10334">
    <property type="entry name" value="CYSTEINE-RICH SECRETORY PROTEIN-RELATED"/>
    <property type="match status" value="1"/>
</dbReference>
<dbReference type="InterPro" id="IPR035940">
    <property type="entry name" value="CAP_sf"/>
</dbReference>
<dbReference type="InterPro" id="IPR001283">
    <property type="entry name" value="CRISP-related"/>
</dbReference>
<dbReference type="Pfam" id="PF00188">
    <property type="entry name" value="CAP"/>
    <property type="match status" value="1"/>
</dbReference>
<dbReference type="AlphaFoldDB" id="A0A9X3EYS6"/>
<proteinExistence type="predicted"/>
<dbReference type="InterPro" id="IPR002413">
    <property type="entry name" value="V5_allergen-like"/>
</dbReference>
<dbReference type="RefSeq" id="WP_267776329.1">
    <property type="nucleotide sequence ID" value="NZ_JAPNKE010000002.1"/>
</dbReference>
<dbReference type="PRINTS" id="PR00837">
    <property type="entry name" value="V5TPXLIKE"/>
</dbReference>
<evidence type="ECO:0000313" key="2">
    <source>
        <dbReference type="EMBL" id="MCY1012797.1"/>
    </source>
</evidence>
<dbReference type="SUPFAM" id="SSF55797">
    <property type="entry name" value="PR-1-like"/>
    <property type="match status" value="1"/>
</dbReference>
<name>A0A9X3EYS6_9BACT</name>
<keyword evidence="3" id="KW-1185">Reference proteome</keyword>
<organism evidence="2 3">
    <name type="scientific">Nannocystis pusilla</name>
    <dbReference type="NCBI Taxonomy" id="889268"/>
    <lineage>
        <taxon>Bacteria</taxon>
        <taxon>Pseudomonadati</taxon>
        <taxon>Myxococcota</taxon>
        <taxon>Polyangia</taxon>
        <taxon>Nannocystales</taxon>
        <taxon>Nannocystaceae</taxon>
        <taxon>Nannocystis</taxon>
    </lineage>
</organism>
<dbReference type="EMBL" id="JAPNKE010000002">
    <property type="protein sequence ID" value="MCY1012797.1"/>
    <property type="molecule type" value="Genomic_DNA"/>
</dbReference>
<protein>
    <submittedName>
        <fullName evidence="2">CAP domain-containing protein</fullName>
    </submittedName>
</protein>
<comment type="caution">
    <text evidence="2">The sequence shown here is derived from an EMBL/GenBank/DDBJ whole genome shotgun (WGS) entry which is preliminary data.</text>
</comment>
<sequence length="165" mass="17735">MSSETYGDSSAIELAIVPRSDPEPGRLAGITAAHNAVRAELNIAPLTWSPQVAAFAQAWADKLAEQGCVMQHRPYEGPDAQKYGENIFSSWGYAPSAVDVVADWASEAADYNAITDTCSGVCGHYTQVVWAASERLGCGMASCGDKEVWVCNYDPPGNIWGERPY</sequence>
<dbReference type="Gene3D" id="3.40.33.10">
    <property type="entry name" value="CAP"/>
    <property type="match status" value="1"/>
</dbReference>
<evidence type="ECO:0000259" key="1">
    <source>
        <dbReference type="SMART" id="SM00198"/>
    </source>
</evidence>